<feature type="non-terminal residue" evidence="3">
    <location>
        <position position="1"/>
    </location>
</feature>
<dbReference type="EMBL" id="RWGY01000009">
    <property type="protein sequence ID" value="TVU34020.1"/>
    <property type="molecule type" value="Genomic_DNA"/>
</dbReference>
<dbReference type="Proteomes" id="UP000324897">
    <property type="component" value="Unassembled WGS sequence"/>
</dbReference>
<dbReference type="EMBL" id="RWGY01000009">
    <property type="protein sequence ID" value="TVU34028.1"/>
    <property type="molecule type" value="Genomic_DNA"/>
</dbReference>
<evidence type="ECO:0000313" key="4">
    <source>
        <dbReference type="Proteomes" id="UP000324897"/>
    </source>
</evidence>
<dbReference type="Gramene" id="TVU34020">
    <property type="protein sequence ID" value="TVU34020"/>
    <property type="gene ID" value="EJB05_15841"/>
</dbReference>
<evidence type="ECO:0000313" key="2">
    <source>
        <dbReference type="EMBL" id="TVU34020.1"/>
    </source>
</evidence>
<sequence>MAPFRARSAATCAVRSSSWRCLRARERCAERRLDSLRLRFLSSVTDAGTARGGAGKAPSSDPADDGDVVTVDDITPGEAMFLCCYLLVVNYEKT</sequence>
<protein>
    <submittedName>
        <fullName evidence="3">Uncharacterized protein</fullName>
    </submittedName>
</protein>
<gene>
    <name evidence="2" type="ORF">EJB05_15841</name>
    <name evidence="3" type="ORF">EJB05_15849</name>
</gene>
<dbReference type="AlphaFoldDB" id="A0A5J9VEC4"/>
<dbReference type="Gramene" id="TVU34028">
    <property type="protein sequence ID" value="TVU34028"/>
    <property type="gene ID" value="EJB05_15849"/>
</dbReference>
<reference evidence="3 4" key="1">
    <citation type="journal article" date="2019" name="Sci. Rep.">
        <title>A high-quality genome of Eragrostis curvula grass provides insights into Poaceae evolution and supports new strategies to enhance forage quality.</title>
        <authorList>
            <person name="Carballo J."/>
            <person name="Santos B.A.C.M."/>
            <person name="Zappacosta D."/>
            <person name="Garbus I."/>
            <person name="Selva J.P."/>
            <person name="Gallo C.A."/>
            <person name="Diaz A."/>
            <person name="Albertini E."/>
            <person name="Caccamo M."/>
            <person name="Echenique V."/>
        </authorList>
    </citation>
    <scope>NUCLEOTIDE SEQUENCE [LARGE SCALE GENOMIC DNA]</scope>
    <source>
        <strain evidence="4">cv. Victoria</strain>
        <tissue evidence="3">Leaf</tissue>
    </source>
</reference>
<accession>A0A5J9VEC4</accession>
<organism evidence="3 4">
    <name type="scientific">Eragrostis curvula</name>
    <name type="common">weeping love grass</name>
    <dbReference type="NCBI Taxonomy" id="38414"/>
    <lineage>
        <taxon>Eukaryota</taxon>
        <taxon>Viridiplantae</taxon>
        <taxon>Streptophyta</taxon>
        <taxon>Embryophyta</taxon>
        <taxon>Tracheophyta</taxon>
        <taxon>Spermatophyta</taxon>
        <taxon>Magnoliopsida</taxon>
        <taxon>Liliopsida</taxon>
        <taxon>Poales</taxon>
        <taxon>Poaceae</taxon>
        <taxon>PACMAD clade</taxon>
        <taxon>Chloridoideae</taxon>
        <taxon>Eragrostideae</taxon>
        <taxon>Eragrostidinae</taxon>
        <taxon>Eragrostis</taxon>
    </lineage>
</organism>
<evidence type="ECO:0000313" key="3">
    <source>
        <dbReference type="EMBL" id="TVU34028.1"/>
    </source>
</evidence>
<name>A0A5J9VEC4_9POAL</name>
<keyword evidence="4" id="KW-1185">Reference proteome</keyword>
<proteinExistence type="predicted"/>
<comment type="caution">
    <text evidence="3">The sequence shown here is derived from an EMBL/GenBank/DDBJ whole genome shotgun (WGS) entry which is preliminary data.</text>
</comment>
<evidence type="ECO:0000256" key="1">
    <source>
        <dbReference type="SAM" id="MobiDB-lite"/>
    </source>
</evidence>
<feature type="region of interest" description="Disordered" evidence="1">
    <location>
        <begin position="47"/>
        <end position="69"/>
    </location>
</feature>